<keyword evidence="2" id="KW-1185">Reference proteome</keyword>
<protein>
    <recommendedName>
        <fullName evidence="3">Glycosyl transferase family 11</fullName>
    </recommendedName>
</protein>
<dbReference type="Proteomes" id="UP000318288">
    <property type="component" value="Unassembled WGS sequence"/>
</dbReference>
<gene>
    <name evidence="1" type="ORF">Poly51_53670</name>
</gene>
<dbReference type="EMBL" id="SJPW01000007">
    <property type="protein sequence ID" value="TWU47567.1"/>
    <property type="molecule type" value="Genomic_DNA"/>
</dbReference>
<reference evidence="1 2" key="1">
    <citation type="submission" date="2019-02" db="EMBL/GenBank/DDBJ databases">
        <title>Deep-cultivation of Planctomycetes and their phenomic and genomic characterization uncovers novel biology.</title>
        <authorList>
            <person name="Wiegand S."/>
            <person name="Jogler M."/>
            <person name="Boedeker C."/>
            <person name="Pinto D."/>
            <person name="Vollmers J."/>
            <person name="Rivas-Marin E."/>
            <person name="Kohn T."/>
            <person name="Peeters S.H."/>
            <person name="Heuer A."/>
            <person name="Rast P."/>
            <person name="Oberbeckmann S."/>
            <person name="Bunk B."/>
            <person name="Jeske O."/>
            <person name="Meyerdierks A."/>
            <person name="Storesund J.E."/>
            <person name="Kallscheuer N."/>
            <person name="Luecker S."/>
            <person name="Lage O.M."/>
            <person name="Pohl T."/>
            <person name="Merkel B.J."/>
            <person name="Hornburger P."/>
            <person name="Mueller R.-W."/>
            <person name="Bruemmer F."/>
            <person name="Labrenz M."/>
            <person name="Spormann A.M."/>
            <person name="Op Den Camp H."/>
            <person name="Overmann J."/>
            <person name="Amann R."/>
            <person name="Jetten M.S.M."/>
            <person name="Mascher T."/>
            <person name="Medema M.H."/>
            <person name="Devos D.P."/>
            <person name="Kaster A.-K."/>
            <person name="Ovreas L."/>
            <person name="Rohde M."/>
            <person name="Galperin M.Y."/>
            <person name="Jogler C."/>
        </authorList>
    </citation>
    <scope>NUCLEOTIDE SEQUENCE [LARGE SCALE GENOMIC DNA]</scope>
    <source>
        <strain evidence="1 2">Poly51</strain>
    </source>
</reference>
<evidence type="ECO:0000313" key="2">
    <source>
        <dbReference type="Proteomes" id="UP000318288"/>
    </source>
</evidence>
<evidence type="ECO:0000313" key="1">
    <source>
        <dbReference type="EMBL" id="TWU47567.1"/>
    </source>
</evidence>
<sequence>MNRKSRAIGTRILGQVRFRSKRLSSRVCRPFFGWALNQIDQCSQLRGKRILLVCDDYGRLANRLTRLCNLIGIADHLGAVLIDTCFTEYRDDLQAFQNSPYFVHPSEAAPTFTRKMRLACSIIRACQFRENDLPKLNRRDMRIVKTVDEFGGQRPVDVRTAEEWNTDPTIQMFSLFGLYYEGEPSSPESLSRCRAMLGPSEKMTRQIESKRIRSQNSNEPPDRFTVGVHIRQGDYRTWLDGRFFISPERFGEAMRDVNNCSEQQDIHFLVCSDESASGQTFQGLDVQFVGGTATEDLFVLSGCDLILSTFSSFAYFASFFGNVPIIDLSAQEALTATSIKNARPIDWPRLGVPETVDQQ</sequence>
<accession>A0A5C6EHP4</accession>
<proteinExistence type="predicted"/>
<dbReference type="AlphaFoldDB" id="A0A5C6EHP4"/>
<comment type="caution">
    <text evidence="1">The sequence shown here is derived from an EMBL/GenBank/DDBJ whole genome shotgun (WGS) entry which is preliminary data.</text>
</comment>
<name>A0A5C6EHP4_9BACT</name>
<organism evidence="1 2">
    <name type="scientific">Rubripirellula tenax</name>
    <dbReference type="NCBI Taxonomy" id="2528015"/>
    <lineage>
        <taxon>Bacteria</taxon>
        <taxon>Pseudomonadati</taxon>
        <taxon>Planctomycetota</taxon>
        <taxon>Planctomycetia</taxon>
        <taxon>Pirellulales</taxon>
        <taxon>Pirellulaceae</taxon>
        <taxon>Rubripirellula</taxon>
    </lineage>
</organism>
<evidence type="ECO:0008006" key="3">
    <source>
        <dbReference type="Google" id="ProtNLM"/>
    </source>
</evidence>